<dbReference type="AlphaFoldDB" id="A0AAN9AXR6"/>
<dbReference type="PROSITE" id="PS51934">
    <property type="entry name" value="LRAT"/>
    <property type="match status" value="1"/>
</dbReference>
<dbReference type="EMBL" id="JBAMIC010000018">
    <property type="protein sequence ID" value="KAK7095351.1"/>
    <property type="molecule type" value="Genomic_DNA"/>
</dbReference>
<evidence type="ECO:0000259" key="6">
    <source>
        <dbReference type="PROSITE" id="PS51934"/>
    </source>
</evidence>
<feature type="transmembrane region" description="Helical" evidence="5">
    <location>
        <begin position="149"/>
        <end position="170"/>
    </location>
</feature>
<dbReference type="GO" id="GO:0008970">
    <property type="term" value="F:phospholipase A1 activity"/>
    <property type="evidence" value="ECO:0007669"/>
    <property type="project" value="TreeGrafter"/>
</dbReference>
<comment type="caution">
    <text evidence="7">The sequence shown here is derived from an EMBL/GenBank/DDBJ whole genome shotgun (WGS) entry which is preliminary data.</text>
</comment>
<evidence type="ECO:0000256" key="4">
    <source>
        <dbReference type="ARBA" id="ARBA00023098"/>
    </source>
</evidence>
<keyword evidence="5" id="KW-0812">Transmembrane</keyword>
<name>A0AAN9AXR6_9CAEN</name>
<protein>
    <recommendedName>
        <fullName evidence="6">LRAT domain-containing protein</fullName>
    </recommendedName>
</protein>
<evidence type="ECO:0000313" key="7">
    <source>
        <dbReference type="EMBL" id="KAK7095351.1"/>
    </source>
</evidence>
<keyword evidence="5" id="KW-1133">Transmembrane helix</keyword>
<keyword evidence="4" id="KW-0443">Lipid metabolism</keyword>
<evidence type="ECO:0000256" key="5">
    <source>
        <dbReference type="SAM" id="Phobius"/>
    </source>
</evidence>
<dbReference type="InterPro" id="IPR051496">
    <property type="entry name" value="H-rev107_PLA/AT"/>
</dbReference>
<dbReference type="GO" id="GO:0004623">
    <property type="term" value="F:phospholipase A2 activity"/>
    <property type="evidence" value="ECO:0007669"/>
    <property type="project" value="TreeGrafter"/>
</dbReference>
<evidence type="ECO:0000313" key="8">
    <source>
        <dbReference type="Proteomes" id="UP001374579"/>
    </source>
</evidence>
<dbReference type="InterPro" id="IPR007053">
    <property type="entry name" value="LRAT_dom"/>
</dbReference>
<dbReference type="Proteomes" id="UP001374579">
    <property type="component" value="Unassembled WGS sequence"/>
</dbReference>
<evidence type="ECO:0000256" key="3">
    <source>
        <dbReference type="ARBA" id="ARBA00022801"/>
    </source>
</evidence>
<dbReference type="GO" id="GO:0005737">
    <property type="term" value="C:cytoplasm"/>
    <property type="evidence" value="ECO:0007669"/>
    <property type="project" value="TreeGrafter"/>
</dbReference>
<dbReference type="GO" id="GO:0070292">
    <property type="term" value="P:N-acylphosphatidylethanolamine metabolic process"/>
    <property type="evidence" value="ECO:0007669"/>
    <property type="project" value="TreeGrafter"/>
</dbReference>
<accession>A0AAN9AXR6</accession>
<gene>
    <name evidence="7" type="ORF">V1264_006772</name>
</gene>
<keyword evidence="2" id="KW-0808">Transferase</keyword>
<organism evidence="7 8">
    <name type="scientific">Littorina saxatilis</name>
    <dbReference type="NCBI Taxonomy" id="31220"/>
    <lineage>
        <taxon>Eukaryota</taxon>
        <taxon>Metazoa</taxon>
        <taxon>Spiralia</taxon>
        <taxon>Lophotrochozoa</taxon>
        <taxon>Mollusca</taxon>
        <taxon>Gastropoda</taxon>
        <taxon>Caenogastropoda</taxon>
        <taxon>Littorinimorpha</taxon>
        <taxon>Littorinoidea</taxon>
        <taxon>Littorinidae</taxon>
        <taxon>Littorina</taxon>
    </lineage>
</organism>
<feature type="domain" description="LRAT" evidence="6">
    <location>
        <begin position="24"/>
        <end position="145"/>
    </location>
</feature>
<dbReference type="PANTHER" id="PTHR13943">
    <property type="entry name" value="HRAS-LIKE SUPPRESSOR - RELATED"/>
    <property type="match status" value="1"/>
</dbReference>
<dbReference type="GO" id="GO:0016410">
    <property type="term" value="F:N-acyltransferase activity"/>
    <property type="evidence" value="ECO:0007669"/>
    <property type="project" value="TreeGrafter"/>
</dbReference>
<proteinExistence type="inferred from homology"/>
<evidence type="ECO:0000256" key="2">
    <source>
        <dbReference type="ARBA" id="ARBA00022679"/>
    </source>
</evidence>
<dbReference type="Gene3D" id="3.90.1720.10">
    <property type="entry name" value="endopeptidase domain like (from Nostoc punctiforme)"/>
    <property type="match status" value="1"/>
</dbReference>
<keyword evidence="5" id="KW-0472">Membrane</keyword>
<sequence>MSSTSLEVRTHNHDLLYRLEVGDLIQFPRGIYSHWAVYIGEGEVAHLAGEEDDGINGKLDSTHLFTVSGRSFQKACVKVDRFVEVAGRTKAVRNNSKDKKFTPLPPDCIVGNALTRLGQVGYNVLYQNCEHFASWCRYGEGKSDQADKVLTGLSVVTAIGSTLGLLFGLARGAKLVDRKKS</sequence>
<evidence type="ECO:0000256" key="1">
    <source>
        <dbReference type="ARBA" id="ARBA00007824"/>
    </source>
</evidence>
<comment type="similarity">
    <text evidence="1">Belongs to the H-rev107 family.</text>
</comment>
<keyword evidence="3" id="KW-0378">Hydrolase</keyword>
<keyword evidence="8" id="KW-1185">Reference proteome</keyword>
<dbReference type="PANTHER" id="PTHR13943:SF77">
    <property type="entry name" value="LRAT DOMAIN-CONTAINING PROTEIN"/>
    <property type="match status" value="1"/>
</dbReference>
<reference evidence="7 8" key="1">
    <citation type="submission" date="2024-02" db="EMBL/GenBank/DDBJ databases">
        <title>Chromosome-scale genome assembly of the rough periwinkle Littorina saxatilis.</title>
        <authorList>
            <person name="De Jode A."/>
            <person name="Faria R."/>
            <person name="Formenti G."/>
            <person name="Sims Y."/>
            <person name="Smith T.P."/>
            <person name="Tracey A."/>
            <person name="Wood J.M.D."/>
            <person name="Zagrodzka Z.B."/>
            <person name="Johannesson K."/>
            <person name="Butlin R.K."/>
            <person name="Leder E.H."/>
        </authorList>
    </citation>
    <scope>NUCLEOTIDE SEQUENCE [LARGE SCALE GENOMIC DNA]</scope>
    <source>
        <strain evidence="7">Snail1</strain>
        <tissue evidence="7">Muscle</tissue>
    </source>
</reference>
<dbReference type="Pfam" id="PF04970">
    <property type="entry name" value="LRAT"/>
    <property type="match status" value="1"/>
</dbReference>